<accession>A0A9D1V233</accession>
<organism evidence="1 2">
    <name type="scientific">Candidatus Allofournierella pullicola</name>
    <dbReference type="NCBI Taxonomy" id="2838596"/>
    <lineage>
        <taxon>Bacteria</taxon>
        <taxon>Bacillati</taxon>
        <taxon>Bacillota</taxon>
        <taxon>Clostridia</taxon>
        <taxon>Eubacteriales</taxon>
        <taxon>Oscillospiraceae</taxon>
        <taxon>Allofournierella</taxon>
    </lineage>
</organism>
<dbReference type="EMBL" id="DXFW01000002">
    <property type="protein sequence ID" value="HIX04594.1"/>
    <property type="molecule type" value="Genomic_DNA"/>
</dbReference>
<dbReference type="Proteomes" id="UP000824193">
    <property type="component" value="Unassembled WGS sequence"/>
</dbReference>
<proteinExistence type="predicted"/>
<evidence type="ECO:0000313" key="1">
    <source>
        <dbReference type="EMBL" id="HIX04594.1"/>
    </source>
</evidence>
<dbReference type="AlphaFoldDB" id="A0A9D1V233"/>
<comment type="caution">
    <text evidence="1">The sequence shown here is derived from an EMBL/GenBank/DDBJ whole genome shotgun (WGS) entry which is preliminary data.</text>
</comment>
<evidence type="ECO:0000313" key="2">
    <source>
        <dbReference type="Proteomes" id="UP000824193"/>
    </source>
</evidence>
<protein>
    <submittedName>
        <fullName evidence="1">Uncharacterized protein</fullName>
    </submittedName>
</protein>
<gene>
    <name evidence="1" type="ORF">H9865_00575</name>
</gene>
<reference evidence="1" key="2">
    <citation type="submission" date="2021-04" db="EMBL/GenBank/DDBJ databases">
        <authorList>
            <person name="Gilroy R."/>
        </authorList>
    </citation>
    <scope>NUCLEOTIDE SEQUENCE</scope>
    <source>
        <strain evidence="1">2239</strain>
    </source>
</reference>
<reference evidence="1" key="1">
    <citation type="journal article" date="2021" name="PeerJ">
        <title>Extensive microbial diversity within the chicken gut microbiome revealed by metagenomics and culture.</title>
        <authorList>
            <person name="Gilroy R."/>
            <person name="Ravi A."/>
            <person name="Getino M."/>
            <person name="Pursley I."/>
            <person name="Horton D.L."/>
            <person name="Alikhan N.F."/>
            <person name="Baker D."/>
            <person name="Gharbi K."/>
            <person name="Hall N."/>
            <person name="Watson M."/>
            <person name="Adriaenssens E.M."/>
            <person name="Foster-Nyarko E."/>
            <person name="Jarju S."/>
            <person name="Secka A."/>
            <person name="Antonio M."/>
            <person name="Oren A."/>
            <person name="Chaudhuri R.R."/>
            <person name="La Ragione R."/>
            <person name="Hildebrand F."/>
            <person name="Pallen M.J."/>
        </authorList>
    </citation>
    <scope>NUCLEOTIDE SEQUENCE</scope>
    <source>
        <strain evidence="1">2239</strain>
    </source>
</reference>
<name>A0A9D1V233_9FIRM</name>
<sequence length="205" mass="22909">MKRLKNLWTAACRRPFRAFYALGVCLLALTLAGNFALDQLLYAAGALKEKTVTLENTEQYTLVNMERTGDGLVSTTGDAQLLLNPGTLVRRLRLVARYEGGAVCEKDLYYHLPAFGYTSRLRVWPTAREDGSWTYTLPRFAGQGLRLDLADSAGVTVNLTAIVLNERMPWQEYFIPSAWQLFWLAVLPGLAGCAVTLKREKGEDE</sequence>